<dbReference type="Proteomes" id="UP001165652">
    <property type="component" value="Unassembled WGS sequence"/>
</dbReference>
<accession>A0ABT5J5A0</accession>
<dbReference type="InterPro" id="IPR003497">
    <property type="entry name" value="BRO_N_domain"/>
</dbReference>
<sequence>MSRNEVIPFEFENRTIRMVELDGEVWFVASDVARELGYAEAKDLTRTLDADERGRHIVPTPSADQDMSIISEPGLYRAIVQRRATKRIAPDLAERVSRFQRKVFHEVLPAIRKTGEYRAPGKSPARLTRDAAREARLSWKLATSIAASVGLKGNQLLIAANRYTRRVLGIDMLETMGVPLLPAPEPEVLLTATDIGQKLGGLSAQRVNELLERHGFQKSVRDHKGRLHWEPTDKGLKAGGHMVEVERSNKTGEARQLRWASSIVQALREAMLPKPSTDDLPPAQGALL</sequence>
<gene>
    <name evidence="2" type="ORF">PQJ73_03960</name>
</gene>
<comment type="caution">
    <text evidence="2">The sequence shown here is derived from an EMBL/GenBank/DDBJ whole genome shotgun (WGS) entry which is preliminary data.</text>
</comment>
<dbReference type="Pfam" id="PF02498">
    <property type="entry name" value="Bro-N"/>
    <property type="match status" value="1"/>
</dbReference>
<protein>
    <submittedName>
        <fullName evidence="2">BRO family protein</fullName>
    </submittedName>
</protein>
<evidence type="ECO:0000313" key="3">
    <source>
        <dbReference type="Proteomes" id="UP001165652"/>
    </source>
</evidence>
<dbReference type="RefSeq" id="WP_272775676.1">
    <property type="nucleotide sequence ID" value="NZ_JAQQLI010000003.1"/>
</dbReference>
<dbReference type="PROSITE" id="PS51750">
    <property type="entry name" value="BRO_N"/>
    <property type="match status" value="1"/>
</dbReference>
<proteinExistence type="predicted"/>
<dbReference type="PANTHER" id="PTHR36180:SF2">
    <property type="entry name" value="BRO FAMILY PROTEIN"/>
    <property type="match status" value="1"/>
</dbReference>
<reference evidence="2" key="1">
    <citation type="journal article" date="2023" name="Microbiol Resour">
        <title>Genome Sequences of Rhodoplanes serenus and Two Thermotolerant Strains, Rhodoplanes tepidamans and 'Rhodoplanes cryptolactis,' Further Refine the Genus.</title>
        <authorList>
            <person name="Rayyan A.A."/>
            <person name="Kyndt J.A."/>
        </authorList>
    </citation>
    <scope>NUCLEOTIDE SEQUENCE</scope>
    <source>
        <strain evidence="2">DSM 9987</strain>
    </source>
</reference>
<dbReference type="PANTHER" id="PTHR36180">
    <property type="entry name" value="DNA-BINDING PROTEIN-RELATED-RELATED"/>
    <property type="match status" value="1"/>
</dbReference>
<feature type="domain" description="Bro-N" evidence="1">
    <location>
        <begin position="3"/>
        <end position="115"/>
    </location>
</feature>
<name>A0ABT5J5A0_RHOTP</name>
<organism evidence="2 3">
    <name type="scientific">Rhodoplanes tepidamans</name>
    <name type="common">Rhodoplanes cryptolactis</name>
    <dbReference type="NCBI Taxonomy" id="200616"/>
    <lineage>
        <taxon>Bacteria</taxon>
        <taxon>Pseudomonadati</taxon>
        <taxon>Pseudomonadota</taxon>
        <taxon>Alphaproteobacteria</taxon>
        <taxon>Hyphomicrobiales</taxon>
        <taxon>Nitrobacteraceae</taxon>
        <taxon>Rhodoplanes</taxon>
    </lineage>
</organism>
<dbReference type="SMART" id="SM01040">
    <property type="entry name" value="Bro-N"/>
    <property type="match status" value="1"/>
</dbReference>
<keyword evidence="3" id="KW-1185">Reference proteome</keyword>
<evidence type="ECO:0000259" key="1">
    <source>
        <dbReference type="PROSITE" id="PS51750"/>
    </source>
</evidence>
<reference evidence="2" key="2">
    <citation type="submission" date="2023-02" db="EMBL/GenBank/DDBJ databases">
        <authorList>
            <person name="Rayyan A."/>
            <person name="Meyer T."/>
            <person name="Kyndt J.A."/>
        </authorList>
    </citation>
    <scope>NUCLEOTIDE SEQUENCE</scope>
    <source>
        <strain evidence="2">DSM 9987</strain>
    </source>
</reference>
<evidence type="ECO:0000313" key="2">
    <source>
        <dbReference type="EMBL" id="MDC7784830.1"/>
    </source>
</evidence>
<dbReference type="EMBL" id="JAQQLI010000003">
    <property type="protein sequence ID" value="MDC7784830.1"/>
    <property type="molecule type" value="Genomic_DNA"/>
</dbReference>